<evidence type="ECO:0000313" key="1">
    <source>
        <dbReference type="EMBL" id="BAA80195.1"/>
    </source>
</evidence>
<dbReference type="Proteomes" id="UP000002518">
    <property type="component" value="Chromosome"/>
</dbReference>
<organism evidence="1 2">
    <name type="scientific">Aeropyrum pernix (strain ATCC 700893 / DSM 11879 / JCM 9820 / NBRC 100138 / K1)</name>
    <dbReference type="NCBI Taxonomy" id="272557"/>
    <lineage>
        <taxon>Archaea</taxon>
        <taxon>Thermoproteota</taxon>
        <taxon>Thermoprotei</taxon>
        <taxon>Desulfurococcales</taxon>
        <taxon>Desulfurococcaceae</taxon>
        <taxon>Aeropyrum</taxon>
    </lineage>
</organism>
<dbReference type="KEGG" id="ape:APE_1209"/>
<gene>
    <name evidence="1" type="ordered locus">APE_1209</name>
</gene>
<evidence type="ECO:0000313" key="2">
    <source>
        <dbReference type="Proteomes" id="UP000002518"/>
    </source>
</evidence>
<dbReference type="RefSeq" id="WP_010866227.1">
    <property type="nucleotide sequence ID" value="NC_000854.2"/>
</dbReference>
<dbReference type="AlphaFoldDB" id="Q9YCQ2"/>
<proteinExistence type="predicted"/>
<reference evidence="1 2" key="1">
    <citation type="journal article" date="1999" name="DNA Res.">
        <title>Complete genome sequence of an aerobic hyper-thermophilic crenarchaeon, Aeropyrum pernix K1.</title>
        <authorList>
            <person name="Kawarabayasi Y."/>
            <person name="Hino Y."/>
            <person name="Horikawa H."/>
            <person name="Yamazaki S."/>
            <person name="Haikawa Y."/>
            <person name="Jin-no K."/>
            <person name="Takahashi M."/>
            <person name="Sekine M."/>
            <person name="Baba S."/>
            <person name="Ankai A."/>
            <person name="Kosugi H."/>
            <person name="Hosoyama A."/>
            <person name="Fukui S."/>
            <person name="Nagai Y."/>
            <person name="Nishijima K."/>
            <person name="Nakazawa H."/>
            <person name="Takamiya M."/>
            <person name="Masuda S."/>
            <person name="Funahashi T."/>
            <person name="Tanaka T."/>
            <person name="Kudoh Y."/>
            <person name="Yamazaki J."/>
            <person name="Kushida N."/>
            <person name="Oguchi A."/>
            <person name="Aoki K."/>
            <person name="Kubota K."/>
            <person name="Nakamura Y."/>
            <person name="Nomura N."/>
            <person name="Sako Y."/>
            <person name="Kikuchi H."/>
        </authorList>
    </citation>
    <scope>NUCLEOTIDE SEQUENCE [LARGE SCALE GENOMIC DNA]</scope>
    <source>
        <strain evidence="2">ATCC 700893 / DSM 11879 / JCM 9820 / NBRC 100138 / K1</strain>
    </source>
</reference>
<name>Q9YCQ2_AERPE</name>
<dbReference type="GeneID" id="1445857"/>
<dbReference type="EMBL" id="BA000002">
    <property type="protein sequence ID" value="BAA80195.1"/>
    <property type="molecule type" value="Genomic_DNA"/>
</dbReference>
<sequence length="265" mass="30478">MKEDDDLRKDDSYFVILVENLKSAKHMVLDQMGWIHNVDSGTLRSREHIRLLAEALEDLWGVFQDALQVEKPWGREDSVYLFYVNNILPRYVIGVQAVGLLCVSELAYVLLRIALEYLEKALILDFHPRCRDLPLNTRLEMFGLEDLRRLSRRERSEQACRKRCIISVDCLEDTFKLMVGDDKLAGEIVESLREDYRLLSQIIHGNAPILHLLKSEEVTEKTATQALGIAPCIEAEEEARLIAHAVTRFSQFLKATVETVKLVKL</sequence>
<keyword evidence="2" id="KW-1185">Reference proteome</keyword>
<dbReference type="EnsemblBacteria" id="BAA80195">
    <property type="protein sequence ID" value="BAA80195"/>
    <property type="gene ID" value="APE_1209"/>
</dbReference>
<accession>Q9YCQ2</accession>
<protein>
    <submittedName>
        <fullName evidence="1">Uncharacterized protein</fullName>
    </submittedName>
</protein>
<dbReference type="PIR" id="E72592">
    <property type="entry name" value="E72592"/>
</dbReference>